<gene>
    <name evidence="2" type="ORF">ASILVAE211_16710</name>
</gene>
<keyword evidence="3" id="KW-1185">Reference proteome</keyword>
<comment type="caution">
    <text evidence="2">The sequence shown here is derived from an EMBL/GenBank/DDBJ whole genome shotgun (WGS) entry which is preliminary data.</text>
</comment>
<dbReference type="Proteomes" id="UP000708298">
    <property type="component" value="Unassembled WGS sequence"/>
</dbReference>
<feature type="domain" description="MEKHLA" evidence="1">
    <location>
        <begin position="19"/>
        <end position="159"/>
    </location>
</feature>
<dbReference type="SUPFAM" id="SSF55785">
    <property type="entry name" value="PYP-like sensor domain (PAS domain)"/>
    <property type="match status" value="1"/>
</dbReference>
<reference evidence="2" key="1">
    <citation type="journal article" date="2021" name="Microorganisms">
        <title>Acidisoma silvae sp. nov. and Acidisomacellulosilytica sp. nov., Two Acidophilic Bacteria Isolated from Decaying Wood, Hydrolyzing Cellulose and Producing Poly-3-hydroxybutyrate.</title>
        <authorList>
            <person name="Mieszkin S."/>
            <person name="Pouder E."/>
            <person name="Uroz S."/>
            <person name="Simon-Colin C."/>
            <person name="Alain K."/>
        </authorList>
    </citation>
    <scope>NUCLEOTIDE SEQUENCE</scope>
    <source>
        <strain evidence="2">HW T2.11</strain>
    </source>
</reference>
<evidence type="ECO:0000259" key="1">
    <source>
        <dbReference type="Pfam" id="PF08670"/>
    </source>
</evidence>
<dbReference type="InterPro" id="IPR035965">
    <property type="entry name" value="PAS-like_dom_sf"/>
</dbReference>
<reference evidence="2" key="2">
    <citation type="submission" date="2021-01" db="EMBL/GenBank/DDBJ databases">
        <authorList>
            <person name="Mieszkin S."/>
            <person name="Pouder E."/>
            <person name="Alain K."/>
        </authorList>
    </citation>
    <scope>NUCLEOTIDE SEQUENCE</scope>
    <source>
        <strain evidence="2">HW T2.11</strain>
    </source>
</reference>
<protein>
    <submittedName>
        <fullName evidence="2">MEKHLA domain-containing protein</fullName>
    </submittedName>
</protein>
<organism evidence="2 3">
    <name type="scientific">Acidisoma silvae</name>
    <dbReference type="NCBI Taxonomy" id="2802396"/>
    <lineage>
        <taxon>Bacteria</taxon>
        <taxon>Pseudomonadati</taxon>
        <taxon>Pseudomonadota</taxon>
        <taxon>Alphaproteobacteria</taxon>
        <taxon>Acetobacterales</taxon>
        <taxon>Acidocellaceae</taxon>
        <taxon>Acidisoma</taxon>
    </lineage>
</organism>
<name>A0A963YTW5_9PROT</name>
<dbReference type="AlphaFoldDB" id="A0A963YTW5"/>
<dbReference type="Gene3D" id="3.30.450.20">
    <property type="entry name" value="PAS domain"/>
    <property type="match status" value="1"/>
</dbReference>
<evidence type="ECO:0000313" key="3">
    <source>
        <dbReference type="Proteomes" id="UP000708298"/>
    </source>
</evidence>
<evidence type="ECO:0000313" key="2">
    <source>
        <dbReference type="EMBL" id="MCB8876836.1"/>
    </source>
</evidence>
<dbReference type="Pfam" id="PF08670">
    <property type="entry name" value="MEKHLA"/>
    <property type="match status" value="1"/>
</dbReference>
<accession>A0A963YTW5</accession>
<dbReference type="EMBL" id="JAESVB010000008">
    <property type="protein sequence ID" value="MCB8876836.1"/>
    <property type="molecule type" value="Genomic_DNA"/>
</dbReference>
<proteinExistence type="predicted"/>
<dbReference type="InterPro" id="IPR013978">
    <property type="entry name" value="MEKHLA"/>
</dbReference>
<dbReference type="RefSeq" id="WP_227322494.1">
    <property type="nucleotide sequence ID" value="NZ_JAESVB010000008.1"/>
</dbReference>
<sequence>MDVADSRTAVTRDVPPVALSALLIASYARLVGRALVPAGFGARGAAHWLYEDAPFCVLAHDTAQDPRFVYANKAAQTCFEYSWAAFTALPSRLSAEAPDRAERQALLDRVSRDGFATGYAGLRISGSGRRFWIEQGIVWQIIDDDGVLHGQGAMFPRWRDAAG</sequence>